<proteinExistence type="predicted"/>
<accession>A0A6J4MKY3</accession>
<gene>
    <name evidence="2" type="ORF">AVDCRST_MAG93-7724</name>
</gene>
<feature type="non-terminal residue" evidence="2">
    <location>
        <position position="55"/>
    </location>
</feature>
<feature type="region of interest" description="Disordered" evidence="1">
    <location>
        <begin position="1"/>
        <end position="55"/>
    </location>
</feature>
<dbReference type="EMBL" id="CADCTR010002599">
    <property type="protein sequence ID" value="CAA9362200.1"/>
    <property type="molecule type" value="Genomic_DNA"/>
</dbReference>
<sequence>AKTTCDRRIVGSRPTALAEEASQTQGWHTMRRRPRRSHEHPVRAQDRHPLGNARV</sequence>
<feature type="compositionally biased region" description="Basic residues" evidence="1">
    <location>
        <begin position="29"/>
        <end position="38"/>
    </location>
</feature>
<evidence type="ECO:0000256" key="1">
    <source>
        <dbReference type="SAM" id="MobiDB-lite"/>
    </source>
</evidence>
<dbReference type="AlphaFoldDB" id="A0A6J4MKY3"/>
<reference evidence="2" key="1">
    <citation type="submission" date="2020-02" db="EMBL/GenBank/DDBJ databases">
        <authorList>
            <person name="Meier V. D."/>
        </authorList>
    </citation>
    <scope>NUCLEOTIDE SEQUENCE</scope>
    <source>
        <strain evidence="2">AVDCRST_MAG93</strain>
    </source>
</reference>
<protein>
    <submittedName>
        <fullName evidence="2">Uncharacterized protein</fullName>
    </submittedName>
</protein>
<evidence type="ECO:0000313" key="2">
    <source>
        <dbReference type="EMBL" id="CAA9362200.1"/>
    </source>
</evidence>
<organism evidence="2">
    <name type="scientific">uncultured Chloroflexia bacterium</name>
    <dbReference type="NCBI Taxonomy" id="1672391"/>
    <lineage>
        <taxon>Bacteria</taxon>
        <taxon>Bacillati</taxon>
        <taxon>Chloroflexota</taxon>
        <taxon>Chloroflexia</taxon>
        <taxon>environmental samples</taxon>
    </lineage>
</organism>
<feature type="compositionally biased region" description="Basic and acidic residues" evidence="1">
    <location>
        <begin position="39"/>
        <end position="49"/>
    </location>
</feature>
<feature type="non-terminal residue" evidence="2">
    <location>
        <position position="1"/>
    </location>
</feature>
<name>A0A6J4MKY3_9CHLR</name>